<name>A0ACC3CG63_PYRYE</name>
<reference evidence="1" key="1">
    <citation type="submission" date="2019-11" db="EMBL/GenBank/DDBJ databases">
        <title>Nori genome reveals adaptations in red seaweeds to the harsh intertidal environment.</title>
        <authorList>
            <person name="Wang D."/>
            <person name="Mao Y."/>
        </authorList>
    </citation>
    <scope>NUCLEOTIDE SEQUENCE</scope>
    <source>
        <tissue evidence="1">Gametophyte</tissue>
    </source>
</reference>
<protein>
    <submittedName>
        <fullName evidence="1">Uncharacterized protein</fullName>
    </submittedName>
</protein>
<keyword evidence="2" id="KW-1185">Reference proteome</keyword>
<dbReference type="Proteomes" id="UP000798662">
    <property type="component" value="Chromosome 3"/>
</dbReference>
<accession>A0ACC3CG63</accession>
<evidence type="ECO:0000313" key="1">
    <source>
        <dbReference type="EMBL" id="KAK1868818.1"/>
    </source>
</evidence>
<gene>
    <name evidence="1" type="ORF">I4F81_011301</name>
</gene>
<evidence type="ECO:0000313" key="2">
    <source>
        <dbReference type="Proteomes" id="UP000798662"/>
    </source>
</evidence>
<sequence>MDGRAVAFATSAAGAAGAALRRRGAAGLGLAGPGALLSRRPLGVSSPSVHPAAVARLPLRASLSSPPSAAAAAAAGPAPGSAVKSSATSGRPPLDAAAYAHLPPAEPSPLPLPDVVRGPPGEEMPTKYDPQAVETALYNWWSESDLFVPRAPKDPSLRPFTIMMPPPNVTGGLHMGHAMFVALEDILVRYHRMKGHATLWLPGTDHAGIATQLLVERSLTAEGLDRETMGRDAFLERVWDWKRTKGGYITQQLRRLGASCDWGRERFTLDEPLSAAVTEAFVRLHEKGLIYRGEYMVNWSPNLRTAVSDLEVEFSEEQGTLYYFNYPLADSDEVVPVATSRPETILGDTALCVHPEDPRYAHLVGQRAVVPETGGRTVPIIADDYVDREFGTGALKITPGHDPNDYEIGKRHALPTINLLNKDGTMNEAAGAFAGQDRAVARESVWAAMQASGLALRTEPHTQRVPRSQRGGEVIEPLVSTQWFVRTESLAKPAGDAVRDGRVKVVPPRFEKIYFHWMDNIRDWCISRQLWWGHRVPVWHVSPAAAGGAGAAAAAATAAVPASGDYVVARDEADAVAQAAAKYGPGAVDLVQDEDVLDTWFSSGLWPFSALGWPEETPDLAAFYPNSVMETGYDIIFFWVARMMMLGMGLTDGGTPPFDTIYLHGLVRDASGRKMSKTVGNVVDPLETIALYGTDALRYSLVTGSTPGQDVPLSMEKVETNRNFANKLWNACRYVLGVVDGEPDAAVVASLGTRAVGGWSEPELVELALPERYIIARLHTLVASVSSDPRLSVGRVCRLVRGDVQDALLGGGRRDGRRRRSFGGGGGAPASRRARHAGVRARHLPAAAPPVYAVRYGSTVAALPPAF</sequence>
<dbReference type="EMBL" id="CM020620">
    <property type="protein sequence ID" value="KAK1868818.1"/>
    <property type="molecule type" value="Genomic_DNA"/>
</dbReference>
<proteinExistence type="predicted"/>
<comment type="caution">
    <text evidence="1">The sequence shown here is derived from an EMBL/GenBank/DDBJ whole genome shotgun (WGS) entry which is preliminary data.</text>
</comment>
<organism evidence="1 2">
    <name type="scientific">Pyropia yezoensis</name>
    <name type="common">Susabi-nori</name>
    <name type="synonym">Porphyra yezoensis</name>
    <dbReference type="NCBI Taxonomy" id="2788"/>
    <lineage>
        <taxon>Eukaryota</taxon>
        <taxon>Rhodophyta</taxon>
        <taxon>Bangiophyceae</taxon>
        <taxon>Bangiales</taxon>
        <taxon>Bangiaceae</taxon>
        <taxon>Pyropia</taxon>
    </lineage>
</organism>